<sequence>MKVRSITEGDTEVLVPIPVEGANFAPSAAPVFYNPVMEMNRDISVAATSAFVKRMEPDPEKTITYVDALSASGIRGLRIANETGIHTTLNDWSEEACDLIQQNIDNLEIGHNTIASHKNANVLLHEKHFNIVDLDPFGTPAPFLAAAARSVINLLEVTATDTAPLCGAHLNSGIRKYAAIPFNNEYHSEMGVRILLGRIARELSLQDKAMNPLLTHATRHYVRTYLEMKKGAKQADKMLKNMGFIVHCPACGNREAIYGLAAHIEEKCGRCGEKNMLGGPMWLGKIHSPDFCSETIAELEARNCGTKQLAIKMLELCRDELDIPMFYDQHLICKKLGVSASAIETVIQELRNRGFKASRTHFSGISFKTDADISDIEIIIADLR</sequence>
<keyword evidence="2 8" id="KW-0489">Methyltransferase</keyword>
<evidence type="ECO:0000313" key="10">
    <source>
        <dbReference type="EMBL" id="WMW23092.1"/>
    </source>
</evidence>
<evidence type="ECO:0000256" key="4">
    <source>
        <dbReference type="ARBA" id="ARBA00022691"/>
    </source>
</evidence>
<dbReference type="NCBIfam" id="TIGR00308">
    <property type="entry name" value="TRM1"/>
    <property type="match status" value="1"/>
</dbReference>
<dbReference type="EMBL" id="CP133594">
    <property type="protein sequence ID" value="WMW23092.1"/>
    <property type="molecule type" value="Genomic_DNA"/>
</dbReference>
<gene>
    <name evidence="8" type="primary">trm1</name>
    <name evidence="10" type="ORF">RE476_04490</name>
</gene>
<dbReference type="GO" id="GO:0000049">
    <property type="term" value="F:tRNA binding"/>
    <property type="evidence" value="ECO:0007669"/>
    <property type="project" value="UniProtKB-UniRule"/>
</dbReference>
<dbReference type="RefSeq" id="WP_309309208.1">
    <property type="nucleotide sequence ID" value="NZ_CP133594.1"/>
</dbReference>
<feature type="binding site" evidence="8">
    <location>
        <position position="251"/>
    </location>
    <ligand>
        <name>Zn(2+)</name>
        <dbReference type="ChEBI" id="CHEBI:29105"/>
    </ligand>
</feature>
<proteinExistence type="inferred from homology"/>
<dbReference type="SUPFAM" id="SSF53335">
    <property type="entry name" value="S-adenosyl-L-methionine-dependent methyltransferases"/>
    <property type="match status" value="1"/>
</dbReference>
<dbReference type="AlphaFoldDB" id="A0AA51UJ63"/>
<dbReference type="PROSITE" id="PS51626">
    <property type="entry name" value="SAM_MT_TRM1"/>
    <property type="match status" value="1"/>
</dbReference>
<accession>A0AA51UJ63</accession>
<evidence type="ECO:0000256" key="3">
    <source>
        <dbReference type="ARBA" id="ARBA00022679"/>
    </source>
</evidence>
<dbReference type="Gene3D" id="3.40.50.150">
    <property type="entry name" value="Vaccinia Virus protein VP39"/>
    <property type="match status" value="1"/>
</dbReference>
<feature type="binding site" evidence="8">
    <location>
        <position position="41"/>
    </location>
    <ligand>
        <name>S-adenosyl-L-methionine</name>
        <dbReference type="ChEBI" id="CHEBI:59789"/>
    </ligand>
</feature>
<evidence type="ECO:0000256" key="9">
    <source>
        <dbReference type="PROSITE-ProRule" id="PRU00958"/>
    </source>
</evidence>
<keyword evidence="5 8" id="KW-0819">tRNA processing</keyword>
<dbReference type="GeneID" id="84229373"/>
<dbReference type="InterPro" id="IPR022923">
    <property type="entry name" value="TRM1_arc_bac"/>
</dbReference>
<dbReference type="InterPro" id="IPR002905">
    <property type="entry name" value="Trm1"/>
</dbReference>
<evidence type="ECO:0000256" key="7">
    <source>
        <dbReference type="ARBA" id="ARBA00039099"/>
    </source>
</evidence>
<dbReference type="InterPro" id="IPR029063">
    <property type="entry name" value="SAM-dependent_MTases_sf"/>
</dbReference>
<dbReference type="Proteomes" id="UP001183006">
    <property type="component" value="Chromosome"/>
</dbReference>
<dbReference type="PANTHER" id="PTHR10631">
    <property type="entry name" value="N 2 ,N 2 -DIMETHYLGUANOSINE TRNA METHYLTRANSFERASE"/>
    <property type="match status" value="1"/>
</dbReference>
<name>A0AA51UJ63_9EURY</name>
<keyword evidence="11" id="KW-1185">Reference proteome</keyword>
<dbReference type="HAMAP" id="MF_00290">
    <property type="entry name" value="tRNA_dimethyltr_TRM1"/>
    <property type="match status" value="1"/>
</dbReference>
<protein>
    <recommendedName>
        <fullName evidence="7 8">tRNA (guanine(26)-N(2))-dimethyltransferase</fullName>
        <ecNumber evidence="7 8">2.1.1.216</ecNumber>
    </recommendedName>
    <alternativeName>
        <fullName evidence="8">tRNA 2,2-dimethylguanosine-26 methyltransferase</fullName>
    </alternativeName>
    <alternativeName>
        <fullName evidence="8">tRNA(guanine-26,N(2)-N(2)) methyltransferase</fullName>
    </alternativeName>
    <alternativeName>
        <fullName evidence="8">tRNA(m(2,2)G26)dimethyltransferase</fullName>
    </alternativeName>
</protein>
<comment type="similarity">
    <text evidence="8 9">Belongs to the class I-like SAM-binding methyltransferase superfamily. Trm1 family.</text>
</comment>
<evidence type="ECO:0000313" key="11">
    <source>
        <dbReference type="Proteomes" id="UP001183006"/>
    </source>
</evidence>
<evidence type="ECO:0000256" key="2">
    <source>
        <dbReference type="ARBA" id="ARBA00022603"/>
    </source>
</evidence>
<feature type="binding site" evidence="8">
    <location>
        <position position="91"/>
    </location>
    <ligand>
        <name>S-adenosyl-L-methionine</name>
        <dbReference type="ChEBI" id="CHEBI:59789"/>
    </ligand>
</feature>
<feature type="binding site" evidence="8">
    <location>
        <position position="75"/>
    </location>
    <ligand>
        <name>S-adenosyl-L-methionine</name>
        <dbReference type="ChEBI" id="CHEBI:59789"/>
    </ligand>
</feature>
<keyword evidence="8" id="KW-0479">Metal-binding</keyword>
<evidence type="ECO:0000256" key="6">
    <source>
        <dbReference type="ARBA" id="ARBA00022884"/>
    </source>
</evidence>
<evidence type="ECO:0000256" key="5">
    <source>
        <dbReference type="ARBA" id="ARBA00022694"/>
    </source>
</evidence>
<feature type="binding site" evidence="8">
    <location>
        <position position="120"/>
    </location>
    <ligand>
        <name>S-adenosyl-L-methionine</name>
        <dbReference type="ChEBI" id="CHEBI:59789"/>
    </ligand>
</feature>
<keyword evidence="6 8" id="KW-0694">RNA-binding</keyword>
<evidence type="ECO:0000256" key="8">
    <source>
        <dbReference type="HAMAP-Rule" id="MF_00290"/>
    </source>
</evidence>
<dbReference type="GO" id="GO:0002940">
    <property type="term" value="P:tRNA N2-guanine methylation"/>
    <property type="evidence" value="ECO:0007669"/>
    <property type="project" value="TreeGrafter"/>
</dbReference>
<keyword evidence="4 8" id="KW-0949">S-adenosyl-L-methionine</keyword>
<feature type="binding site" evidence="8">
    <location>
        <position position="248"/>
    </location>
    <ligand>
        <name>Zn(2+)</name>
        <dbReference type="ChEBI" id="CHEBI:29105"/>
    </ligand>
</feature>
<dbReference type="GO" id="GO:0046872">
    <property type="term" value="F:metal ion binding"/>
    <property type="evidence" value="ECO:0007669"/>
    <property type="project" value="UniProtKB-KW"/>
</dbReference>
<comment type="function">
    <text evidence="8">Dimethylates a single guanine residue at position 26 of a number of tRNAs using S-adenosyl-L-methionine as donor of the methyl groups.</text>
</comment>
<dbReference type="PANTHER" id="PTHR10631:SF3">
    <property type="entry name" value="TRNA (GUANINE(26)-N(2))-DIMETHYLTRANSFERASE"/>
    <property type="match status" value="1"/>
</dbReference>
<dbReference type="EC" id="2.1.1.216" evidence="7 8"/>
<comment type="caution">
    <text evidence="8">Lacks conserved residue(s) required for the propagation of feature annotation.</text>
</comment>
<dbReference type="Gene3D" id="3.30.56.70">
    <property type="entry name" value="N2,N2-dimethylguanosine tRNA methyltransferase, C-terminal domain"/>
    <property type="match status" value="1"/>
</dbReference>
<keyword evidence="8" id="KW-0862">Zinc</keyword>
<evidence type="ECO:0000256" key="1">
    <source>
        <dbReference type="ARBA" id="ARBA00022555"/>
    </source>
</evidence>
<dbReference type="GO" id="GO:0160104">
    <property type="term" value="F:tRNA (guanine(26)-N2)-dimethyltransferase activity"/>
    <property type="evidence" value="ECO:0007669"/>
    <property type="project" value="UniProtKB-UniRule"/>
</dbReference>
<feature type="binding site" evidence="8">
    <location>
        <position position="268"/>
    </location>
    <ligand>
        <name>Zn(2+)</name>
        <dbReference type="ChEBI" id="CHEBI:29105"/>
    </ligand>
</feature>
<organism evidence="10 11">
    <name type="scientific">Methanolobus mangrovi</name>
    <dbReference type="NCBI Taxonomy" id="3072977"/>
    <lineage>
        <taxon>Archaea</taxon>
        <taxon>Methanobacteriati</taxon>
        <taxon>Methanobacteriota</taxon>
        <taxon>Stenosarchaea group</taxon>
        <taxon>Methanomicrobia</taxon>
        <taxon>Methanosarcinales</taxon>
        <taxon>Methanosarcinaceae</taxon>
        <taxon>Methanolobus</taxon>
    </lineage>
</organism>
<dbReference type="Pfam" id="PF02005">
    <property type="entry name" value="TRM"/>
    <property type="match status" value="1"/>
</dbReference>
<comment type="catalytic activity">
    <reaction evidence="8">
        <text>guanosine(26) in tRNA + 2 S-adenosyl-L-methionine = N(2)-dimethylguanosine(26) in tRNA + 2 S-adenosyl-L-homocysteine + 2 H(+)</text>
        <dbReference type="Rhea" id="RHEA:43140"/>
        <dbReference type="Rhea" id="RHEA-COMP:10359"/>
        <dbReference type="Rhea" id="RHEA-COMP:10360"/>
        <dbReference type="ChEBI" id="CHEBI:15378"/>
        <dbReference type="ChEBI" id="CHEBI:57856"/>
        <dbReference type="ChEBI" id="CHEBI:59789"/>
        <dbReference type="ChEBI" id="CHEBI:74269"/>
        <dbReference type="ChEBI" id="CHEBI:74513"/>
        <dbReference type="EC" id="2.1.1.216"/>
    </reaction>
</comment>
<keyword evidence="1 8" id="KW-0820">tRNA-binding</keyword>
<dbReference type="KEGG" id="mmav:RE476_04490"/>
<dbReference type="InterPro" id="IPR042296">
    <property type="entry name" value="tRNA_met_Trm1_C"/>
</dbReference>
<feature type="binding site" evidence="8">
    <location>
        <position position="271"/>
    </location>
    <ligand>
        <name>Zn(2+)</name>
        <dbReference type="ChEBI" id="CHEBI:29105"/>
    </ligand>
</feature>
<reference evidence="10" key="1">
    <citation type="submission" date="2023-08" db="EMBL/GenBank/DDBJ databases">
        <title>Methanolobus mangrovi sp. nov. and Methanolobus sediminis sp. nov, two novel methylotrophic methanogens isolated from mangrove sediments in China.</title>
        <authorList>
            <person name="Zhou J."/>
        </authorList>
    </citation>
    <scope>NUCLEOTIDE SEQUENCE</scope>
    <source>
        <strain evidence="10">FTZ2</strain>
    </source>
</reference>
<keyword evidence="3 8" id="KW-0808">Transferase</keyword>